<dbReference type="InterPro" id="IPR011004">
    <property type="entry name" value="Trimer_LpxA-like_sf"/>
</dbReference>
<feature type="compositionally biased region" description="Polar residues" evidence="1">
    <location>
        <begin position="278"/>
        <end position="297"/>
    </location>
</feature>
<dbReference type="PANTHER" id="PTHR23416:SF78">
    <property type="entry name" value="LIPOPOLYSACCHARIDE BIOSYNTHESIS O-ACETYL TRANSFERASE WBBJ-RELATED"/>
    <property type="match status" value="1"/>
</dbReference>
<evidence type="ECO:0000313" key="2">
    <source>
        <dbReference type="EMBL" id="NDV02298.1"/>
    </source>
</evidence>
<organism evidence="2 3">
    <name type="scientific">Pseudoroseicyclus tamaricis</name>
    <dbReference type="NCBI Taxonomy" id="2705421"/>
    <lineage>
        <taxon>Bacteria</taxon>
        <taxon>Pseudomonadati</taxon>
        <taxon>Pseudomonadota</taxon>
        <taxon>Alphaproteobacteria</taxon>
        <taxon>Rhodobacterales</taxon>
        <taxon>Paracoccaceae</taxon>
        <taxon>Pseudoroseicyclus</taxon>
    </lineage>
</organism>
<evidence type="ECO:0000256" key="1">
    <source>
        <dbReference type="SAM" id="MobiDB-lite"/>
    </source>
</evidence>
<dbReference type="EMBL" id="JAAGAB010000003">
    <property type="protein sequence ID" value="NDV02298.1"/>
    <property type="molecule type" value="Genomic_DNA"/>
</dbReference>
<keyword evidence="3" id="KW-1185">Reference proteome</keyword>
<name>A0A6B2JVC5_9RHOB</name>
<dbReference type="SUPFAM" id="SSF51161">
    <property type="entry name" value="Trimeric LpxA-like enzymes"/>
    <property type="match status" value="1"/>
</dbReference>
<dbReference type="InterPro" id="IPR051159">
    <property type="entry name" value="Hexapeptide_acetyltransf"/>
</dbReference>
<comment type="caution">
    <text evidence="2">The sequence shown here is derived from an EMBL/GenBank/DDBJ whole genome shotgun (WGS) entry which is preliminary data.</text>
</comment>
<dbReference type="PANTHER" id="PTHR23416">
    <property type="entry name" value="SIALIC ACID SYNTHASE-RELATED"/>
    <property type="match status" value="1"/>
</dbReference>
<evidence type="ECO:0000313" key="3">
    <source>
        <dbReference type="Proteomes" id="UP000474757"/>
    </source>
</evidence>
<reference evidence="2 3" key="1">
    <citation type="submission" date="2020-02" db="EMBL/GenBank/DDBJ databases">
        <title>Pseudoroseicyclus tamarix, sp. nov., isolated from offshore sediment of a Tamarix chinensis forest.</title>
        <authorList>
            <person name="Gai Y."/>
        </authorList>
    </citation>
    <scope>NUCLEOTIDE SEQUENCE [LARGE SCALE GENOMIC DNA]</scope>
    <source>
        <strain evidence="2 3">CLL3-39</strain>
    </source>
</reference>
<feature type="region of interest" description="Disordered" evidence="1">
    <location>
        <begin position="278"/>
        <end position="303"/>
    </location>
</feature>
<protein>
    <recommendedName>
        <fullName evidence="4">Acetyltransferase-like isoleucine patch superfamily enzyme</fullName>
    </recommendedName>
</protein>
<dbReference type="Gene3D" id="2.160.10.10">
    <property type="entry name" value="Hexapeptide repeat proteins"/>
    <property type="match status" value="1"/>
</dbReference>
<evidence type="ECO:0008006" key="4">
    <source>
        <dbReference type="Google" id="ProtNLM"/>
    </source>
</evidence>
<accession>A0A6B2JVC5</accession>
<dbReference type="AlphaFoldDB" id="A0A6B2JVC5"/>
<gene>
    <name evidence="2" type="ORF">GZA08_15110</name>
</gene>
<dbReference type="Proteomes" id="UP000474757">
    <property type="component" value="Unassembled WGS sequence"/>
</dbReference>
<dbReference type="RefSeq" id="WP_163895095.1">
    <property type="nucleotide sequence ID" value="NZ_JAAFYS010000003.1"/>
</dbReference>
<proteinExistence type="predicted"/>
<sequence>MKALFGRGLVGPSKQDAAGASNNEVLGLWHQVAARFPDSVSPIPDKHLDAYPLQAGSPMKDITINGRFGRRCWLFVDKRYFPGPTLRIDAVGKKNMSNIFIVLGRAEADGGLNARMSFTVLGGDTMIAMGYLRRFKAHFAVGPKAEVTIGDDTSTHGLTVKAVGSRVSLGRDCMIGGGSELHSTAYHGMVDLSGPEPKRIEASRSIMIGDHVWLGEKSCCIGRVEIGSGAVLGAHGICRGKIEANSVAVGNPAKVVRRQRTWVRADEGIDDATERYLQDQSGGTSHMASAANESITNLKDGAQ</sequence>